<gene>
    <name evidence="1" type="ORF">NJ75_02997</name>
</gene>
<comment type="caution">
    <text evidence="1">The sequence shown here is derived from an EMBL/GenBank/DDBJ whole genome shotgun (WGS) entry which is preliminary data.</text>
</comment>
<dbReference type="Pfam" id="PF09981">
    <property type="entry name" value="DUF2218"/>
    <property type="match status" value="1"/>
</dbReference>
<proteinExistence type="predicted"/>
<dbReference type="RefSeq" id="WP_039335738.1">
    <property type="nucleotide sequence ID" value="NZ_JRVC01000014.1"/>
</dbReference>
<dbReference type="EMBL" id="JRVC01000014">
    <property type="protein sequence ID" value="KHS45071.1"/>
    <property type="molecule type" value="Genomic_DNA"/>
</dbReference>
<protein>
    <recommendedName>
        <fullName evidence="3">2,4-dihydroxyhept-2-ene-1,7-dioic acid aldolase</fullName>
    </recommendedName>
</protein>
<evidence type="ECO:0000313" key="1">
    <source>
        <dbReference type="EMBL" id="KHS45071.1"/>
    </source>
</evidence>
<name>A0A0B8ZFT5_9SPHN</name>
<sequence length="96" mass="10787">MTSSRATVPTANASRYLQQLCKHWGHKFEVSFDPHEGRVALPFGPVDLKAHDSALEVTCTIDGEGDLSRMQQVVADHLNRFAHREGELAFDWQPLN</sequence>
<dbReference type="AlphaFoldDB" id="A0A0B8ZFT5"/>
<evidence type="ECO:0000313" key="2">
    <source>
        <dbReference type="Proteomes" id="UP000031338"/>
    </source>
</evidence>
<reference evidence="1 2" key="1">
    <citation type="submission" date="2014-10" db="EMBL/GenBank/DDBJ databases">
        <title>Draft genome sequence of Novosphingobium subterraneum DSM 12447.</title>
        <authorList>
            <person name="Gan H.M."/>
            <person name="Gan H.Y."/>
            <person name="Savka M.A."/>
        </authorList>
    </citation>
    <scope>NUCLEOTIDE SEQUENCE [LARGE SCALE GENOMIC DNA]</scope>
    <source>
        <strain evidence="1 2">DSM 12447</strain>
    </source>
</reference>
<dbReference type="Proteomes" id="UP000031338">
    <property type="component" value="Unassembled WGS sequence"/>
</dbReference>
<dbReference type="PIRSF" id="PIRSF028291">
    <property type="entry name" value="UCP028291"/>
    <property type="match status" value="1"/>
</dbReference>
<dbReference type="InterPro" id="IPR014543">
    <property type="entry name" value="UCP028291"/>
</dbReference>
<evidence type="ECO:0008006" key="3">
    <source>
        <dbReference type="Google" id="ProtNLM"/>
    </source>
</evidence>
<keyword evidence="2" id="KW-1185">Reference proteome</keyword>
<dbReference type="Gene3D" id="3.30.310.50">
    <property type="entry name" value="Alpha-D-phosphohexomutase, C-terminal domain"/>
    <property type="match status" value="1"/>
</dbReference>
<dbReference type="PATRIC" id="fig|48936.3.peg.3012"/>
<accession>A0A0B8ZFT5</accession>
<organism evidence="1 2">
    <name type="scientific">Novosphingobium subterraneum</name>
    <dbReference type="NCBI Taxonomy" id="48936"/>
    <lineage>
        <taxon>Bacteria</taxon>
        <taxon>Pseudomonadati</taxon>
        <taxon>Pseudomonadota</taxon>
        <taxon>Alphaproteobacteria</taxon>
        <taxon>Sphingomonadales</taxon>
        <taxon>Sphingomonadaceae</taxon>
        <taxon>Novosphingobium</taxon>
    </lineage>
</organism>